<evidence type="ECO:0000313" key="2">
    <source>
        <dbReference type="Proteomes" id="UP000886998"/>
    </source>
</evidence>
<accession>A0A8X6XWU1</accession>
<sequence length="139" mass="16387">MSSNKTIMYFRRYMESIVEKAHALQTITMEQYARILQFYEEDIFVIAGQKNVDTLRSFIPDLQQTHYDSTNDLYFMKVQEWPHLKHMCLKCAQSNPCIWKYFTEQDEELFEYRIDTFSILCPPSMLAGNSSDTSGHGTN</sequence>
<dbReference type="AlphaFoldDB" id="A0A8X6XWU1"/>
<evidence type="ECO:0000313" key="1">
    <source>
        <dbReference type="EMBL" id="GFY61735.1"/>
    </source>
</evidence>
<reference evidence="1" key="1">
    <citation type="submission" date="2020-08" db="EMBL/GenBank/DDBJ databases">
        <title>Multicomponent nature underlies the extraordinary mechanical properties of spider dragline silk.</title>
        <authorList>
            <person name="Kono N."/>
            <person name="Nakamura H."/>
            <person name="Mori M."/>
            <person name="Yoshida Y."/>
            <person name="Ohtoshi R."/>
            <person name="Malay A.D."/>
            <person name="Moran D.A.P."/>
            <person name="Tomita M."/>
            <person name="Numata K."/>
            <person name="Arakawa K."/>
        </authorList>
    </citation>
    <scope>NUCLEOTIDE SEQUENCE</scope>
</reference>
<comment type="caution">
    <text evidence="1">The sequence shown here is derived from an EMBL/GenBank/DDBJ whole genome shotgun (WGS) entry which is preliminary data.</text>
</comment>
<dbReference type="EMBL" id="BMAV01013806">
    <property type="protein sequence ID" value="GFY61735.1"/>
    <property type="molecule type" value="Genomic_DNA"/>
</dbReference>
<keyword evidence="2" id="KW-1185">Reference proteome</keyword>
<proteinExistence type="predicted"/>
<dbReference type="Proteomes" id="UP000886998">
    <property type="component" value="Unassembled WGS sequence"/>
</dbReference>
<gene>
    <name evidence="1" type="primary">AVEN_224796_1</name>
    <name evidence="1" type="ORF">TNIN_226411</name>
</gene>
<protein>
    <submittedName>
        <fullName evidence="1">Uncharacterized protein</fullName>
    </submittedName>
</protein>
<name>A0A8X6XWU1_9ARAC</name>
<organism evidence="1 2">
    <name type="scientific">Trichonephila inaurata madagascariensis</name>
    <dbReference type="NCBI Taxonomy" id="2747483"/>
    <lineage>
        <taxon>Eukaryota</taxon>
        <taxon>Metazoa</taxon>
        <taxon>Ecdysozoa</taxon>
        <taxon>Arthropoda</taxon>
        <taxon>Chelicerata</taxon>
        <taxon>Arachnida</taxon>
        <taxon>Araneae</taxon>
        <taxon>Araneomorphae</taxon>
        <taxon>Entelegynae</taxon>
        <taxon>Araneoidea</taxon>
        <taxon>Nephilidae</taxon>
        <taxon>Trichonephila</taxon>
        <taxon>Trichonephila inaurata</taxon>
    </lineage>
</organism>
<dbReference type="OrthoDB" id="6417357at2759"/>